<dbReference type="Proteomes" id="UP000076623">
    <property type="component" value="Chromosome"/>
</dbReference>
<proteinExistence type="predicted"/>
<dbReference type="AlphaFoldDB" id="A0A160IJ07"/>
<reference evidence="2 3" key="1">
    <citation type="submission" date="2016-04" db="EMBL/GenBank/DDBJ databases">
        <title>Complete genome sequence of Fictibacillus phosphorivorans G25-29, a strain toxic to nematodes.</title>
        <authorList>
            <person name="Zheng Z."/>
        </authorList>
    </citation>
    <scope>NUCLEOTIDE SEQUENCE [LARGE SCALE GENOMIC DNA]</scope>
    <source>
        <strain evidence="2 3">G25-29</strain>
    </source>
</reference>
<dbReference type="STRING" id="1221500.ABE65_002180"/>
<dbReference type="Pfam" id="PF08378">
    <property type="entry name" value="NERD"/>
    <property type="match status" value="1"/>
</dbReference>
<accession>A0A160IJ07</accession>
<protein>
    <recommendedName>
        <fullName evidence="1">NERD domain-containing protein</fullName>
    </recommendedName>
</protein>
<gene>
    <name evidence="2" type="ORF">ABE65_002180</name>
</gene>
<evidence type="ECO:0000313" key="3">
    <source>
        <dbReference type="Proteomes" id="UP000076623"/>
    </source>
</evidence>
<name>A0A160IJ07_9BACL</name>
<dbReference type="PROSITE" id="PS50965">
    <property type="entry name" value="NERD"/>
    <property type="match status" value="1"/>
</dbReference>
<organism evidence="2 3">
    <name type="scientific">Fictibacillus phosphorivorans</name>
    <dbReference type="NCBI Taxonomy" id="1221500"/>
    <lineage>
        <taxon>Bacteria</taxon>
        <taxon>Bacillati</taxon>
        <taxon>Bacillota</taxon>
        <taxon>Bacilli</taxon>
        <taxon>Bacillales</taxon>
        <taxon>Fictibacillaceae</taxon>
        <taxon>Fictibacillus</taxon>
    </lineage>
</organism>
<dbReference type="EMBL" id="CP015378">
    <property type="protein sequence ID" value="ANC75707.1"/>
    <property type="molecule type" value="Genomic_DNA"/>
</dbReference>
<dbReference type="InterPro" id="IPR011528">
    <property type="entry name" value="NERD"/>
</dbReference>
<evidence type="ECO:0000313" key="2">
    <source>
        <dbReference type="EMBL" id="ANC75707.1"/>
    </source>
</evidence>
<evidence type="ECO:0000259" key="1">
    <source>
        <dbReference type="PROSITE" id="PS50965"/>
    </source>
</evidence>
<feature type="domain" description="NERD" evidence="1">
    <location>
        <begin position="41"/>
        <end position="155"/>
    </location>
</feature>
<dbReference type="RefSeq" id="WP_066391021.1">
    <property type="nucleotide sequence ID" value="NZ_CP015378.1"/>
</dbReference>
<sequence length="320" mass="37573">MLVKDRGKSIRIRKLEVMQRRVIKLHPKYLIMEDELSGRLAGHFGEQSNDYFLKPFRNFSVMHDLRLTAHESYFQIDTLLLSPRYLLNLEVKYITGTLIFDHLNQVIRVKDDGSEEAFRNPIFQVKRQQSHLIEWMTKNRTPPIPVRSLVVMSNPRTIIKALPSNKDVLHYITHSPYLQEKIKVIDKMYTDEKLTIKEVNKLSKMLVRHHVPENPDLLKRYGIEDKDIIKGVYCTECFYLPVVRKKAVWLCPKCLHKSKDLHLYSLSDYVLLFGKSITNKQLCEFLCLSSRHIGKRLLNDMNLPHTGGKKGRVYTLPDPY</sequence>
<keyword evidence="3" id="KW-1185">Reference proteome</keyword>
<dbReference type="KEGG" id="fpn:ABE65_002180"/>